<reference evidence="2" key="1">
    <citation type="submission" date="2021-06" db="EMBL/GenBank/DDBJ databases">
        <authorList>
            <person name="Kallberg Y."/>
            <person name="Tangrot J."/>
            <person name="Rosling A."/>
        </authorList>
    </citation>
    <scope>NUCLEOTIDE SEQUENCE</scope>
    <source>
        <strain evidence="2">FL966</strain>
    </source>
</reference>
<evidence type="ECO:0000256" key="1">
    <source>
        <dbReference type="SAM" id="MobiDB-lite"/>
    </source>
</evidence>
<dbReference type="EMBL" id="CAJVQA010053016">
    <property type="protein sequence ID" value="CAG8823478.1"/>
    <property type="molecule type" value="Genomic_DNA"/>
</dbReference>
<feature type="compositionally biased region" description="Basic and acidic residues" evidence="1">
    <location>
        <begin position="1"/>
        <end position="27"/>
    </location>
</feature>
<organism evidence="2 3">
    <name type="scientific">Cetraspora pellucida</name>
    <dbReference type="NCBI Taxonomy" id="1433469"/>
    <lineage>
        <taxon>Eukaryota</taxon>
        <taxon>Fungi</taxon>
        <taxon>Fungi incertae sedis</taxon>
        <taxon>Mucoromycota</taxon>
        <taxon>Glomeromycotina</taxon>
        <taxon>Glomeromycetes</taxon>
        <taxon>Diversisporales</taxon>
        <taxon>Gigasporaceae</taxon>
        <taxon>Cetraspora</taxon>
    </lineage>
</organism>
<dbReference type="AlphaFoldDB" id="A0A9N9KDI7"/>
<keyword evidence="3" id="KW-1185">Reference proteome</keyword>
<name>A0A9N9KDI7_9GLOM</name>
<feature type="region of interest" description="Disordered" evidence="1">
    <location>
        <begin position="1"/>
        <end position="41"/>
    </location>
</feature>
<comment type="caution">
    <text evidence="2">The sequence shown here is derived from an EMBL/GenBank/DDBJ whole genome shotgun (WGS) entry which is preliminary data.</text>
</comment>
<sequence length="41" mass="4934">TLENNKKEFINDNDNENKNKTKNKTNENDENNELYFLSELD</sequence>
<evidence type="ECO:0000313" key="2">
    <source>
        <dbReference type="EMBL" id="CAG8823478.1"/>
    </source>
</evidence>
<feature type="non-terminal residue" evidence="2">
    <location>
        <position position="1"/>
    </location>
</feature>
<gene>
    <name evidence="2" type="ORF">CPELLU_LOCUS19912</name>
</gene>
<feature type="non-terminal residue" evidence="2">
    <location>
        <position position="41"/>
    </location>
</feature>
<protein>
    <submittedName>
        <fullName evidence="2">2552_t:CDS:1</fullName>
    </submittedName>
</protein>
<accession>A0A9N9KDI7</accession>
<dbReference type="Proteomes" id="UP000789759">
    <property type="component" value="Unassembled WGS sequence"/>
</dbReference>
<evidence type="ECO:0000313" key="3">
    <source>
        <dbReference type="Proteomes" id="UP000789759"/>
    </source>
</evidence>
<proteinExistence type="predicted"/>